<dbReference type="EMBL" id="JAGYPG010000002">
    <property type="protein sequence ID" value="MBS4195585.1"/>
    <property type="molecule type" value="Genomic_DNA"/>
</dbReference>
<dbReference type="Pfam" id="PF14115">
    <property type="entry name" value="YuzL"/>
    <property type="match status" value="1"/>
</dbReference>
<evidence type="ECO:0000313" key="3">
    <source>
        <dbReference type="Proteomes" id="UP000681414"/>
    </source>
</evidence>
<accession>A0A942TD30</accession>
<sequence>MSKGRKADPSTIGLGSSQTMAQGTTTRETGIKKDSSRKKNKKEL</sequence>
<feature type="compositionally biased region" description="Polar residues" evidence="1">
    <location>
        <begin position="13"/>
        <end position="28"/>
    </location>
</feature>
<proteinExistence type="predicted"/>
<protein>
    <submittedName>
        <fullName evidence="2">YuzL family protein</fullName>
    </submittedName>
</protein>
<name>A0A942TD30_9BACI</name>
<comment type="caution">
    <text evidence="2">The sequence shown here is derived from an EMBL/GenBank/DDBJ whole genome shotgun (WGS) entry which is preliminary data.</text>
</comment>
<evidence type="ECO:0000313" key="2">
    <source>
        <dbReference type="EMBL" id="MBS4195585.1"/>
    </source>
</evidence>
<reference evidence="2 3" key="1">
    <citation type="submission" date="2021-05" db="EMBL/GenBank/DDBJ databases">
        <title>Novel Bacillus species.</title>
        <authorList>
            <person name="Liu G."/>
        </authorList>
    </citation>
    <scope>NUCLEOTIDE SEQUENCE [LARGE SCALE GENOMIC DNA]</scope>
    <source>
        <strain evidence="3">FJAT-49780</strain>
    </source>
</reference>
<organism evidence="2 3">
    <name type="scientific">Lederbergia citri</name>
    <dbReference type="NCBI Taxonomy" id="2833580"/>
    <lineage>
        <taxon>Bacteria</taxon>
        <taxon>Bacillati</taxon>
        <taxon>Bacillota</taxon>
        <taxon>Bacilli</taxon>
        <taxon>Bacillales</taxon>
        <taxon>Bacillaceae</taxon>
        <taxon>Lederbergia</taxon>
    </lineage>
</organism>
<keyword evidence="3" id="KW-1185">Reference proteome</keyword>
<gene>
    <name evidence="2" type="ORF">KHA97_11000</name>
</gene>
<dbReference type="RefSeq" id="WP_213124792.1">
    <property type="nucleotide sequence ID" value="NZ_JAGYPG010000002.1"/>
</dbReference>
<feature type="compositionally biased region" description="Basic residues" evidence="1">
    <location>
        <begin position="35"/>
        <end position="44"/>
    </location>
</feature>
<evidence type="ECO:0000256" key="1">
    <source>
        <dbReference type="SAM" id="MobiDB-lite"/>
    </source>
</evidence>
<dbReference type="Proteomes" id="UP000681414">
    <property type="component" value="Unassembled WGS sequence"/>
</dbReference>
<dbReference type="InterPro" id="IPR025625">
    <property type="entry name" value="YuzL"/>
</dbReference>
<dbReference type="AlphaFoldDB" id="A0A942TD30"/>
<feature type="region of interest" description="Disordered" evidence="1">
    <location>
        <begin position="1"/>
        <end position="44"/>
    </location>
</feature>